<feature type="transmembrane region" description="Helical" evidence="1">
    <location>
        <begin position="37"/>
        <end position="62"/>
    </location>
</feature>
<evidence type="ECO:0000313" key="2">
    <source>
        <dbReference type="EMBL" id="OCA92577.1"/>
    </source>
</evidence>
<dbReference type="AlphaFoldDB" id="A0A1B9B917"/>
<evidence type="ECO:0000256" key="1">
    <source>
        <dbReference type="SAM" id="Phobius"/>
    </source>
</evidence>
<gene>
    <name evidence="2" type="ORF">A8F95_02455</name>
</gene>
<feature type="transmembrane region" description="Helical" evidence="1">
    <location>
        <begin position="7"/>
        <end position="31"/>
    </location>
</feature>
<dbReference type="Proteomes" id="UP000092578">
    <property type="component" value="Unassembled WGS sequence"/>
</dbReference>
<comment type="caution">
    <text evidence="2">The sequence shown here is derived from an EMBL/GenBank/DDBJ whole genome shotgun (WGS) entry which is preliminary data.</text>
</comment>
<evidence type="ECO:0000313" key="3">
    <source>
        <dbReference type="Proteomes" id="UP000092578"/>
    </source>
</evidence>
<organism evidence="2 3">
    <name type="scientific">Pseudobacillus wudalianchiensis</name>
    <dbReference type="NCBI Taxonomy" id="1743143"/>
    <lineage>
        <taxon>Bacteria</taxon>
        <taxon>Bacillati</taxon>
        <taxon>Bacillota</taxon>
        <taxon>Bacilli</taxon>
        <taxon>Bacillales</taxon>
        <taxon>Bacillaceae</taxon>
        <taxon>Pseudobacillus</taxon>
    </lineage>
</organism>
<keyword evidence="3" id="KW-1185">Reference proteome</keyword>
<proteinExistence type="predicted"/>
<keyword evidence="1" id="KW-0472">Membrane</keyword>
<dbReference type="EMBL" id="MAYT01000001">
    <property type="protein sequence ID" value="OCA92577.1"/>
    <property type="molecule type" value="Genomic_DNA"/>
</dbReference>
<accession>A0A1B9B917</accession>
<reference evidence="3" key="1">
    <citation type="submission" date="2016-05" db="EMBL/GenBank/DDBJ databases">
        <authorList>
            <person name="Liu B."/>
            <person name="Wang J."/>
            <person name="Zhu Y."/>
            <person name="Liu G."/>
            <person name="Chen Q."/>
            <person name="Chen Z."/>
            <person name="Lan J."/>
            <person name="Che J."/>
            <person name="Ge C."/>
            <person name="Shi H."/>
            <person name="Pan Z."/>
            <person name="Liu X."/>
        </authorList>
    </citation>
    <scope>NUCLEOTIDE SEQUENCE [LARGE SCALE GENOMIC DNA]</scope>
    <source>
        <strain evidence="3">FJAT-27215</strain>
    </source>
</reference>
<protein>
    <submittedName>
        <fullName evidence="2">Uncharacterized protein</fullName>
    </submittedName>
</protein>
<name>A0A1B9B917_9BACI</name>
<sequence>MIYFLFGIAWTSITVPILLAVSFVLLKPIIILDDTGISMLVISLILAILDIYIGIKLFDNIIEPWLKKRKR</sequence>
<keyword evidence="1" id="KW-0812">Transmembrane</keyword>
<keyword evidence="1" id="KW-1133">Transmembrane helix</keyword>